<feature type="binding site" evidence="8">
    <location>
        <begin position="14"/>
        <end position="16"/>
    </location>
    <ligand>
        <name>shikimate</name>
        <dbReference type="ChEBI" id="CHEBI:36208"/>
    </ligand>
</feature>
<evidence type="ECO:0000256" key="2">
    <source>
        <dbReference type="ARBA" id="ARBA00012962"/>
    </source>
</evidence>
<comment type="function">
    <text evidence="8">Involved in the biosynthesis of the chorismate, which leads to the biosynthesis of aromatic amino acids. Catalyzes the reversible NADPH linked reduction of 3-dehydroshikimate (DHSA) to yield shikimate (SA).</text>
</comment>
<dbReference type="HAMAP" id="MF_00222">
    <property type="entry name" value="Shikimate_DH_AroE"/>
    <property type="match status" value="1"/>
</dbReference>
<feature type="binding site" evidence="8">
    <location>
        <position position="237"/>
    </location>
    <ligand>
        <name>NADP(+)</name>
        <dbReference type="ChEBI" id="CHEBI:58349"/>
    </ligand>
</feature>
<evidence type="ECO:0000313" key="12">
    <source>
        <dbReference type="EMBL" id="WAJ70305.1"/>
    </source>
</evidence>
<keyword evidence="5 8" id="KW-0560">Oxidoreductase</keyword>
<evidence type="ECO:0000256" key="8">
    <source>
        <dbReference type="HAMAP-Rule" id="MF_00222"/>
    </source>
</evidence>
<feature type="binding site" evidence="8">
    <location>
        <position position="244"/>
    </location>
    <ligand>
        <name>shikimate</name>
        <dbReference type="ChEBI" id="CHEBI:36208"/>
    </ligand>
</feature>
<dbReference type="PANTHER" id="PTHR21089">
    <property type="entry name" value="SHIKIMATE DEHYDROGENASE"/>
    <property type="match status" value="1"/>
</dbReference>
<feature type="binding site" evidence="8">
    <location>
        <position position="102"/>
    </location>
    <ligand>
        <name>shikimate</name>
        <dbReference type="ChEBI" id="CHEBI:36208"/>
    </ligand>
</feature>
<dbReference type="InterPro" id="IPR022893">
    <property type="entry name" value="Shikimate_DH_fam"/>
</dbReference>
<dbReference type="CDD" id="cd01065">
    <property type="entry name" value="NAD_bind_Shikimate_DH"/>
    <property type="match status" value="1"/>
</dbReference>
<feature type="binding site" evidence="8">
    <location>
        <position position="77"/>
    </location>
    <ligand>
        <name>NADP(+)</name>
        <dbReference type="ChEBI" id="CHEBI:58349"/>
    </ligand>
</feature>
<comment type="pathway">
    <text evidence="1 8">Metabolic intermediate biosynthesis; chorismate biosynthesis; chorismate from D-erythrose 4-phosphate and phosphoenolpyruvate: step 4/7.</text>
</comment>
<protein>
    <recommendedName>
        <fullName evidence="2 8">Shikimate dehydrogenase (NADP(+))</fullName>
        <shortName evidence="8">SDH</shortName>
        <ecNumber evidence="2 8">1.1.1.25</ecNumber>
    </recommendedName>
</protein>
<evidence type="ECO:0000256" key="7">
    <source>
        <dbReference type="ARBA" id="ARBA00049442"/>
    </source>
</evidence>
<feature type="domain" description="Quinate/shikimate 5-dehydrogenase/glutamyl-tRNA reductase" evidence="9">
    <location>
        <begin position="117"/>
        <end position="191"/>
    </location>
</feature>
<accession>A0ABY7ALX8</accession>
<feature type="binding site" evidence="8">
    <location>
        <position position="215"/>
    </location>
    <ligand>
        <name>shikimate</name>
        <dbReference type="ChEBI" id="CHEBI:36208"/>
    </ligand>
</feature>
<comment type="similarity">
    <text evidence="8">Belongs to the shikimate dehydrogenase family.</text>
</comment>
<dbReference type="SUPFAM" id="SSF51735">
    <property type="entry name" value="NAD(P)-binding Rossmann-fold domains"/>
    <property type="match status" value="1"/>
</dbReference>
<feature type="domain" description="Shikimate dehydrogenase substrate binding N-terminal" evidence="10">
    <location>
        <begin position="6"/>
        <end position="88"/>
    </location>
</feature>
<dbReference type="InterPro" id="IPR011342">
    <property type="entry name" value="Shikimate_DH"/>
</dbReference>
<evidence type="ECO:0000256" key="6">
    <source>
        <dbReference type="ARBA" id="ARBA00023141"/>
    </source>
</evidence>
<dbReference type="Proteomes" id="UP001163726">
    <property type="component" value="Chromosome"/>
</dbReference>
<dbReference type="PANTHER" id="PTHR21089:SF1">
    <property type="entry name" value="BIFUNCTIONAL 3-DEHYDROQUINATE DEHYDRATASE_SHIKIMATE DEHYDROGENASE, CHLOROPLASTIC"/>
    <property type="match status" value="1"/>
</dbReference>
<dbReference type="NCBIfam" id="TIGR00507">
    <property type="entry name" value="aroE"/>
    <property type="match status" value="1"/>
</dbReference>
<feature type="binding site" evidence="8">
    <location>
        <position position="213"/>
    </location>
    <ligand>
        <name>NADP(+)</name>
        <dbReference type="ChEBI" id="CHEBI:58349"/>
    </ligand>
</feature>
<dbReference type="EC" id="1.1.1.25" evidence="2 8"/>
<keyword evidence="6 8" id="KW-0057">Aromatic amino acid biosynthesis</keyword>
<dbReference type="InterPro" id="IPR036291">
    <property type="entry name" value="NAD(P)-bd_dom_sf"/>
</dbReference>
<feature type="domain" description="SDH C-terminal" evidence="11">
    <location>
        <begin position="237"/>
        <end position="265"/>
    </location>
</feature>
<dbReference type="NCBIfam" id="NF001310">
    <property type="entry name" value="PRK00258.1-2"/>
    <property type="match status" value="1"/>
</dbReference>
<dbReference type="InterPro" id="IPR013708">
    <property type="entry name" value="Shikimate_DH-bd_N"/>
</dbReference>
<evidence type="ECO:0000256" key="3">
    <source>
        <dbReference type="ARBA" id="ARBA00022605"/>
    </source>
</evidence>
<dbReference type="RefSeq" id="WP_268074607.1">
    <property type="nucleotide sequence ID" value="NZ_CP109965.1"/>
</dbReference>
<keyword evidence="13" id="KW-1185">Reference proteome</keyword>
<evidence type="ECO:0000259" key="9">
    <source>
        <dbReference type="Pfam" id="PF01488"/>
    </source>
</evidence>
<dbReference type="Pfam" id="PF01488">
    <property type="entry name" value="Shikimate_DH"/>
    <property type="match status" value="1"/>
</dbReference>
<dbReference type="InterPro" id="IPR046346">
    <property type="entry name" value="Aminoacid_DH-like_N_sf"/>
</dbReference>
<feature type="binding site" evidence="8">
    <location>
        <position position="86"/>
    </location>
    <ligand>
        <name>shikimate</name>
        <dbReference type="ChEBI" id="CHEBI:36208"/>
    </ligand>
</feature>
<dbReference type="EMBL" id="CP109965">
    <property type="protein sequence ID" value="WAJ70305.1"/>
    <property type="molecule type" value="Genomic_DNA"/>
</dbReference>
<reference evidence="12" key="1">
    <citation type="submission" date="2022-10" db="EMBL/GenBank/DDBJ databases">
        <title>Catenovulum adriacola sp. nov. isolated in the Harbour of Susak.</title>
        <authorList>
            <person name="Schoch T."/>
            <person name="Reich S.J."/>
            <person name="Stoeferle S."/>
            <person name="Flaiz M."/>
            <person name="Kazda M."/>
            <person name="Riedel C.U."/>
            <person name="Duerre P."/>
        </authorList>
    </citation>
    <scope>NUCLEOTIDE SEQUENCE</scope>
    <source>
        <strain evidence="12">TS8</strain>
    </source>
</reference>
<keyword evidence="3 8" id="KW-0028">Amino-acid biosynthesis</keyword>
<dbReference type="InterPro" id="IPR041121">
    <property type="entry name" value="SDH_C"/>
</dbReference>
<dbReference type="Gene3D" id="3.40.50.10860">
    <property type="entry name" value="Leucine Dehydrogenase, chain A, domain 1"/>
    <property type="match status" value="1"/>
</dbReference>
<dbReference type="Pfam" id="PF18317">
    <property type="entry name" value="SDH_C"/>
    <property type="match status" value="1"/>
</dbReference>
<evidence type="ECO:0000256" key="1">
    <source>
        <dbReference type="ARBA" id="ARBA00004871"/>
    </source>
</evidence>
<gene>
    <name evidence="8 12" type="primary">aroE</name>
    <name evidence="12" type="ORF">OLW01_00335</name>
</gene>
<feature type="binding site" evidence="8">
    <location>
        <begin position="126"/>
        <end position="130"/>
    </location>
    <ligand>
        <name>NADP(+)</name>
        <dbReference type="ChEBI" id="CHEBI:58349"/>
    </ligand>
</feature>
<evidence type="ECO:0000256" key="4">
    <source>
        <dbReference type="ARBA" id="ARBA00022857"/>
    </source>
</evidence>
<proteinExistence type="inferred from homology"/>
<comment type="subunit">
    <text evidence="8">Homodimer.</text>
</comment>
<feature type="binding site" evidence="8">
    <location>
        <position position="61"/>
    </location>
    <ligand>
        <name>shikimate</name>
        <dbReference type="ChEBI" id="CHEBI:36208"/>
    </ligand>
</feature>
<dbReference type="GO" id="GO:0004764">
    <property type="term" value="F:shikimate 3-dehydrogenase (NADP+) activity"/>
    <property type="evidence" value="ECO:0007669"/>
    <property type="project" value="UniProtKB-EC"/>
</dbReference>
<feature type="active site" description="Proton acceptor" evidence="8">
    <location>
        <position position="65"/>
    </location>
</feature>
<keyword evidence="4 8" id="KW-0521">NADP</keyword>
<name>A0ABY7ALX8_9ALTE</name>
<comment type="catalytic activity">
    <reaction evidence="7 8">
        <text>shikimate + NADP(+) = 3-dehydroshikimate + NADPH + H(+)</text>
        <dbReference type="Rhea" id="RHEA:17737"/>
        <dbReference type="ChEBI" id="CHEBI:15378"/>
        <dbReference type="ChEBI" id="CHEBI:16630"/>
        <dbReference type="ChEBI" id="CHEBI:36208"/>
        <dbReference type="ChEBI" id="CHEBI:57783"/>
        <dbReference type="ChEBI" id="CHEBI:58349"/>
        <dbReference type="EC" id="1.1.1.25"/>
    </reaction>
</comment>
<dbReference type="Pfam" id="PF08501">
    <property type="entry name" value="Shikimate_dh_N"/>
    <property type="match status" value="1"/>
</dbReference>
<sequence length="270" mass="29476">MDQYKVYGNPIKQSKSPLIHTEFAKQTDQAIEYTSQLSELDTFEQDIAHFIKAGGKGCNVTMPFKERAFNLANKVSERAQLAQAANTLSFLEDGTIEADTTDGPGLVNDLLANGICLKGMSILLVGAGGAASGVIQPLLQSQPRMLVIANRTVSKATELAQRFGHFGNIEAKAFNELDESYDLVINSTSTSLTNELPAVPSKIFKQNAYAYDMVYGDKPTLFVEWAYQNGVKLALDGLGMLVGQAAESFYIWRNVKPDLLAVVEKLRGEL</sequence>
<dbReference type="Gene3D" id="3.40.50.720">
    <property type="entry name" value="NAD(P)-binding Rossmann-like Domain"/>
    <property type="match status" value="1"/>
</dbReference>
<organism evidence="12 13">
    <name type="scientific">Catenovulum adriaticum</name>
    <dbReference type="NCBI Taxonomy" id="2984846"/>
    <lineage>
        <taxon>Bacteria</taxon>
        <taxon>Pseudomonadati</taxon>
        <taxon>Pseudomonadota</taxon>
        <taxon>Gammaproteobacteria</taxon>
        <taxon>Alteromonadales</taxon>
        <taxon>Alteromonadaceae</taxon>
        <taxon>Catenovulum</taxon>
    </lineage>
</organism>
<dbReference type="InterPro" id="IPR006151">
    <property type="entry name" value="Shikm_DH/Glu-tRNA_Rdtase"/>
</dbReference>
<feature type="binding site" evidence="8">
    <location>
        <begin position="150"/>
        <end position="155"/>
    </location>
    <ligand>
        <name>NADP(+)</name>
        <dbReference type="ChEBI" id="CHEBI:58349"/>
    </ligand>
</feature>
<evidence type="ECO:0000259" key="10">
    <source>
        <dbReference type="Pfam" id="PF08501"/>
    </source>
</evidence>
<evidence type="ECO:0000259" key="11">
    <source>
        <dbReference type="Pfam" id="PF18317"/>
    </source>
</evidence>
<evidence type="ECO:0000256" key="5">
    <source>
        <dbReference type="ARBA" id="ARBA00023002"/>
    </source>
</evidence>
<dbReference type="SUPFAM" id="SSF53223">
    <property type="entry name" value="Aminoacid dehydrogenase-like, N-terminal domain"/>
    <property type="match status" value="1"/>
</dbReference>
<evidence type="ECO:0000313" key="13">
    <source>
        <dbReference type="Proteomes" id="UP001163726"/>
    </source>
</evidence>